<reference evidence="3" key="1">
    <citation type="submission" date="2018-05" db="EMBL/GenBank/DDBJ databases">
        <title>Complete Genome Sequence of Methylobacterium sp. 17SD2-17.</title>
        <authorList>
            <person name="Srinivasan S."/>
        </authorList>
    </citation>
    <scope>NUCLEOTIDE SEQUENCE [LARGE SCALE GENOMIC DNA]</scope>
    <source>
        <strain evidence="3">17SD2-17</strain>
    </source>
</reference>
<evidence type="ECO:0000313" key="3">
    <source>
        <dbReference type="Proteomes" id="UP000245926"/>
    </source>
</evidence>
<keyword evidence="1" id="KW-0812">Transmembrane</keyword>
<feature type="transmembrane region" description="Helical" evidence="1">
    <location>
        <begin position="81"/>
        <end position="102"/>
    </location>
</feature>
<dbReference type="Proteomes" id="UP000245926">
    <property type="component" value="Chromosome"/>
</dbReference>
<protein>
    <submittedName>
        <fullName evidence="2">Uncharacterized protein</fullName>
    </submittedName>
</protein>
<keyword evidence="1" id="KW-0472">Membrane</keyword>
<accession>A0A2U8WCS8</accession>
<keyword evidence="3" id="KW-1185">Reference proteome</keyword>
<evidence type="ECO:0000313" key="2">
    <source>
        <dbReference type="EMBL" id="AWN43082.1"/>
    </source>
</evidence>
<gene>
    <name evidence="2" type="ORF">DK389_24560</name>
</gene>
<dbReference type="KEGG" id="mets:DK389_24560"/>
<proteinExistence type="predicted"/>
<name>A0A2U8WCS8_9HYPH</name>
<dbReference type="AlphaFoldDB" id="A0A2U8WCS8"/>
<keyword evidence="1" id="KW-1133">Transmembrane helix</keyword>
<dbReference type="EMBL" id="CP029550">
    <property type="protein sequence ID" value="AWN43082.1"/>
    <property type="molecule type" value="Genomic_DNA"/>
</dbReference>
<dbReference type="OrthoDB" id="9994883at2"/>
<evidence type="ECO:0000256" key="1">
    <source>
        <dbReference type="SAM" id="Phobius"/>
    </source>
</evidence>
<sequence length="122" mass="12820">MIGHVAAGLRLASVHALLLTLCYGAAIATAQVMLFLRDGTYSGSACALYRGISGENACFAYAERLAFGRDAVAYALTQVDLMLASLALAGLLTLAYLGLGAVRDRLNVGRATFSRRMSASWA</sequence>
<organism evidence="2 3">
    <name type="scientific">Methylobacterium durans</name>
    <dbReference type="NCBI Taxonomy" id="2202825"/>
    <lineage>
        <taxon>Bacteria</taxon>
        <taxon>Pseudomonadati</taxon>
        <taxon>Pseudomonadota</taxon>
        <taxon>Alphaproteobacteria</taxon>
        <taxon>Hyphomicrobiales</taxon>
        <taxon>Methylobacteriaceae</taxon>
        <taxon>Methylobacterium</taxon>
    </lineage>
</organism>